<dbReference type="Proteomes" id="UP001162164">
    <property type="component" value="Unassembled WGS sequence"/>
</dbReference>
<keyword evidence="2" id="KW-1185">Reference proteome</keyword>
<evidence type="ECO:0000313" key="2">
    <source>
        <dbReference type="Proteomes" id="UP001162164"/>
    </source>
</evidence>
<protein>
    <submittedName>
        <fullName evidence="1">Uncharacterized protein</fullName>
    </submittedName>
</protein>
<gene>
    <name evidence="1" type="ORF">NQ317_008897</name>
</gene>
<evidence type="ECO:0000313" key="1">
    <source>
        <dbReference type="EMBL" id="KAJ8968267.1"/>
    </source>
</evidence>
<accession>A0ABQ9IXF7</accession>
<dbReference type="EMBL" id="JAPWTJ010002035">
    <property type="protein sequence ID" value="KAJ8968267.1"/>
    <property type="molecule type" value="Genomic_DNA"/>
</dbReference>
<dbReference type="PANTHER" id="PTHR13391">
    <property type="entry name" value="MITOCHONDRIAL DISTRIBUTION REGULATOR MISATO"/>
    <property type="match status" value="1"/>
</dbReference>
<dbReference type="PANTHER" id="PTHR13391:SF0">
    <property type="entry name" value="PROTEIN MISATO HOMOLOG 1"/>
    <property type="match status" value="1"/>
</dbReference>
<comment type="caution">
    <text evidence="1">The sequence shown here is derived from an EMBL/GenBank/DDBJ whole genome shotgun (WGS) entry which is preliminary data.</text>
</comment>
<name>A0ABQ9IXF7_9CUCU</name>
<dbReference type="InterPro" id="IPR049942">
    <property type="entry name" value="DML1/Misato"/>
</dbReference>
<reference evidence="1" key="1">
    <citation type="journal article" date="2023" name="Insect Mol. Biol.">
        <title>Genome sequencing provides insights into the evolution of gene families encoding plant cell wall-degrading enzymes in longhorned beetles.</title>
        <authorList>
            <person name="Shin N.R."/>
            <person name="Okamura Y."/>
            <person name="Kirsch R."/>
            <person name="Pauchet Y."/>
        </authorList>
    </citation>
    <scope>NUCLEOTIDE SEQUENCE</scope>
    <source>
        <strain evidence="1">MMC_N1</strain>
    </source>
</reference>
<organism evidence="1 2">
    <name type="scientific">Molorchus minor</name>
    <dbReference type="NCBI Taxonomy" id="1323400"/>
    <lineage>
        <taxon>Eukaryota</taxon>
        <taxon>Metazoa</taxon>
        <taxon>Ecdysozoa</taxon>
        <taxon>Arthropoda</taxon>
        <taxon>Hexapoda</taxon>
        <taxon>Insecta</taxon>
        <taxon>Pterygota</taxon>
        <taxon>Neoptera</taxon>
        <taxon>Endopterygota</taxon>
        <taxon>Coleoptera</taxon>
        <taxon>Polyphaga</taxon>
        <taxon>Cucujiformia</taxon>
        <taxon>Chrysomeloidea</taxon>
        <taxon>Cerambycidae</taxon>
        <taxon>Lamiinae</taxon>
        <taxon>Monochamini</taxon>
        <taxon>Molorchus</taxon>
    </lineage>
</organism>
<proteinExistence type="predicted"/>
<sequence>MNMLQNLYYCSPVMPTDKLCDGVVNQSLNDSVRILNIILGFGAFNEYSSLFIPLSTENKGWRQPTFRKFDLLDYEHDLPYHSSAILASALDTFTLKYRLKETNFSIADLCTDLNRYERRAAAASLHLPFPFDDDSTLLECLDNWQGPLSQSITPNCEIGSKNLMQYITLRGIKEEKLKQPPHLAKKQINLPAYACDTITEMLNLYLAYSTEYSASNVTVVCKPLNTQTPFPQMVKKYSPGNTINKQTKNIGTDIPVLAGLHNGSFVGDMLESLLTEAKRIKLGKMHPFTTEGLESDEIHECLNSLHTLRENYTEDCFL</sequence>